<evidence type="ECO:0000313" key="1">
    <source>
        <dbReference type="EMBL" id="CAB4023682.1"/>
    </source>
</evidence>
<sequence length="217" mass="24932">MDEEEFLLLWTASKYKNPDFPVECYTFFNMDEKHPSEVNYKAEFRYEKKDIPYMAEVLRIPYEFKCRQGTVCDGMTGLCIVLKRLTHPCHFGDMISSFWLSVPELCMIYNTAIDRIFNEHSDLVSQWNNTFLGAEKLQNYVLDSVAAKGAALRNCFGFVHGTKNEGMTPECWQTLCIYGDPAYPLTTHLQAPFRQVPITAETGAFNKSMSNVRVAVE</sequence>
<dbReference type="OrthoDB" id="5945905at2759"/>
<comment type="caution">
    <text evidence="1">The sequence shown here is derived from an EMBL/GenBank/DDBJ whole genome shotgun (WGS) entry which is preliminary data.</text>
</comment>
<organism evidence="1 2">
    <name type="scientific">Paramuricea clavata</name>
    <name type="common">Red gorgonian</name>
    <name type="synonym">Violescent sea-whip</name>
    <dbReference type="NCBI Taxonomy" id="317549"/>
    <lineage>
        <taxon>Eukaryota</taxon>
        <taxon>Metazoa</taxon>
        <taxon>Cnidaria</taxon>
        <taxon>Anthozoa</taxon>
        <taxon>Octocorallia</taxon>
        <taxon>Malacalcyonacea</taxon>
        <taxon>Plexauridae</taxon>
        <taxon>Paramuricea</taxon>
    </lineage>
</organism>
<accession>A0A6S7K7D3</accession>
<dbReference type="AlphaFoldDB" id="A0A6S7K7D3"/>
<dbReference type="PANTHER" id="PTHR34615:SF1">
    <property type="entry name" value="PX DOMAIN-CONTAINING PROTEIN"/>
    <property type="match status" value="1"/>
</dbReference>
<gene>
    <name evidence="1" type="ORF">PACLA_8A010411</name>
</gene>
<name>A0A6S7K7D3_PARCT</name>
<reference evidence="1" key="1">
    <citation type="submission" date="2020-04" db="EMBL/GenBank/DDBJ databases">
        <authorList>
            <person name="Alioto T."/>
            <person name="Alioto T."/>
            <person name="Gomez Garrido J."/>
        </authorList>
    </citation>
    <scope>NUCLEOTIDE SEQUENCE</scope>
    <source>
        <strain evidence="1">A484AB</strain>
    </source>
</reference>
<protein>
    <submittedName>
        <fullName evidence="1">Uncharacterized protein</fullName>
    </submittedName>
</protein>
<dbReference type="PANTHER" id="PTHR34615">
    <property type="entry name" value="PX DOMAIN-CONTAINING PROTEIN"/>
    <property type="match status" value="1"/>
</dbReference>
<dbReference type="EMBL" id="CACRXK020012626">
    <property type="protein sequence ID" value="CAB4023682.1"/>
    <property type="molecule type" value="Genomic_DNA"/>
</dbReference>
<dbReference type="Proteomes" id="UP001152795">
    <property type="component" value="Unassembled WGS sequence"/>
</dbReference>
<keyword evidence="2" id="KW-1185">Reference proteome</keyword>
<proteinExistence type="predicted"/>
<evidence type="ECO:0000313" key="2">
    <source>
        <dbReference type="Proteomes" id="UP001152795"/>
    </source>
</evidence>